<organism evidence="3 4">
    <name type="scientific">Rotaria socialis</name>
    <dbReference type="NCBI Taxonomy" id="392032"/>
    <lineage>
        <taxon>Eukaryota</taxon>
        <taxon>Metazoa</taxon>
        <taxon>Spiralia</taxon>
        <taxon>Gnathifera</taxon>
        <taxon>Rotifera</taxon>
        <taxon>Eurotatoria</taxon>
        <taxon>Bdelloidea</taxon>
        <taxon>Philodinida</taxon>
        <taxon>Philodinidae</taxon>
        <taxon>Rotaria</taxon>
    </lineage>
</organism>
<dbReference type="CDD" id="cd00130">
    <property type="entry name" value="PAS"/>
    <property type="match status" value="1"/>
</dbReference>
<feature type="region of interest" description="Disordered" evidence="1">
    <location>
        <begin position="546"/>
        <end position="565"/>
    </location>
</feature>
<evidence type="ECO:0000313" key="3">
    <source>
        <dbReference type="EMBL" id="CAF3314594.1"/>
    </source>
</evidence>
<proteinExistence type="predicted"/>
<dbReference type="InterPro" id="IPR000014">
    <property type="entry name" value="PAS"/>
</dbReference>
<evidence type="ECO:0000256" key="1">
    <source>
        <dbReference type="SAM" id="MobiDB-lite"/>
    </source>
</evidence>
<comment type="caution">
    <text evidence="3">The sequence shown here is derived from an EMBL/GenBank/DDBJ whole genome shotgun (WGS) entry which is preliminary data.</text>
</comment>
<dbReference type="EMBL" id="CAJNYT010000045">
    <property type="protein sequence ID" value="CAF3314594.1"/>
    <property type="molecule type" value="Genomic_DNA"/>
</dbReference>
<reference evidence="3" key="1">
    <citation type="submission" date="2021-02" db="EMBL/GenBank/DDBJ databases">
        <authorList>
            <person name="Nowell W R."/>
        </authorList>
    </citation>
    <scope>NUCLEOTIDE SEQUENCE</scope>
</reference>
<dbReference type="Gene3D" id="3.30.450.20">
    <property type="entry name" value="PAS domain"/>
    <property type="match status" value="1"/>
</dbReference>
<sequence>MSQQQRFTHDESAGSINDHHDSYAQQEETKVIKASTKHRDSIDFQFIRLLRETLNARPEKNIALKPESRTNRNVTLCAAITRLLKEIYLSSITYSRNYQLLCGIPLNVSNNQFLLVMRTDGRIIAISDEAKHHLRKEMRVLYAQMINILDCLDNTDRNKLQTVFRSSVDFPNQEHSLICTLRLPKGKRRLDNTDRDKLQTVFRSSVDFPNQEHSLICTLRLPKGKRPSRINEDVTTINMSGHFYACDDESSSSEKLFIAHCEPLISSTAKGKHSSQSVTKANSDNSRSTIMFTLQENMMISDVSLNVKDILGYKRQEMIGQYFGRYLIADYLEKFETIRQKFFEHAAQQQPQQQQKASPMNVFEVLDMYGNNGDERLTFLCQLRIHRKPRSKPIEFIVTAQLIDPSLRDQYIQCMQSELEINPISTEIQQVNLVHLSASAPIEKSTIVPSSSRNVDDIVYSNISSNNSHQPPHSPFNGQFSSEDPIWSSIDDEFWKQICNFECDPSPSNNSFHHQQHSAFVRQLSTGVAPLGFDNGDSENFFNADFNRSPSNSSGKQPQLSPCNGQLSNEATAQFSIDYDYWGKFFSTDDNQSSTRADFFDNNFDTCQSGLDQANFSNNLDELLEIGCFY</sequence>
<dbReference type="AlphaFoldDB" id="A0A817TJV5"/>
<name>A0A817TJV5_9BILA</name>
<dbReference type="Proteomes" id="UP000663872">
    <property type="component" value="Unassembled WGS sequence"/>
</dbReference>
<feature type="compositionally biased region" description="Basic and acidic residues" evidence="1">
    <location>
        <begin position="7"/>
        <end position="28"/>
    </location>
</feature>
<evidence type="ECO:0000259" key="2">
    <source>
        <dbReference type="PROSITE" id="PS50112"/>
    </source>
</evidence>
<evidence type="ECO:0000313" key="4">
    <source>
        <dbReference type="Proteomes" id="UP000663872"/>
    </source>
</evidence>
<feature type="domain" description="PAS" evidence="2">
    <location>
        <begin position="291"/>
        <end position="321"/>
    </location>
</feature>
<gene>
    <name evidence="3" type="ORF">GRG538_LOCUS1827</name>
</gene>
<feature type="region of interest" description="Disordered" evidence="1">
    <location>
        <begin position="1"/>
        <end position="28"/>
    </location>
</feature>
<dbReference type="PROSITE" id="PS50112">
    <property type="entry name" value="PAS"/>
    <property type="match status" value="1"/>
</dbReference>
<protein>
    <recommendedName>
        <fullName evidence="2">PAS domain-containing protein</fullName>
    </recommendedName>
</protein>
<accession>A0A817TJV5</accession>